<dbReference type="InterPro" id="IPR004839">
    <property type="entry name" value="Aminotransferase_I/II_large"/>
</dbReference>
<evidence type="ECO:0000256" key="1">
    <source>
        <dbReference type="ARBA" id="ARBA00001933"/>
    </source>
</evidence>
<evidence type="ECO:0000256" key="2">
    <source>
        <dbReference type="ARBA" id="ARBA00005189"/>
    </source>
</evidence>
<reference evidence="8 9" key="1">
    <citation type="journal article" date="1992" name="Int. J. Syst. Bacteriol.">
        <title>Sphingobacterium antarcticus sp. nov. a Psychrotrophic Bacterium from the Soils of Schirmacher Oasis, Antarctica.</title>
        <authorList>
            <person name="Shivaji S."/>
            <person name="Ray M.K."/>
            <person name="Rao N.S."/>
            <person name="Saiserr L."/>
            <person name="Jagannadham M.V."/>
            <person name="Kumar G.S."/>
            <person name="Reddy G."/>
            <person name="Bhargava P.M."/>
        </authorList>
    </citation>
    <scope>NUCLEOTIDE SEQUENCE [LARGE SCALE GENOMIC DNA]</scope>
    <source>
        <strain evidence="8 9">4BY</strain>
    </source>
</reference>
<protein>
    <recommendedName>
        <fullName evidence="7">Aminotransferase class I/classII large domain-containing protein</fullName>
    </recommendedName>
</protein>
<keyword evidence="5 6" id="KW-0663">Pyridoxal phosphate</keyword>
<dbReference type="Proteomes" id="UP000028007">
    <property type="component" value="Unassembled WGS sequence"/>
</dbReference>
<dbReference type="GO" id="GO:0016740">
    <property type="term" value="F:transferase activity"/>
    <property type="evidence" value="ECO:0007669"/>
    <property type="project" value="UniProtKB-KW"/>
</dbReference>
<comment type="pathway">
    <text evidence="2">Lipid metabolism.</text>
</comment>
<dbReference type="InterPro" id="IPR015424">
    <property type="entry name" value="PyrdxlP-dep_Trfase"/>
</dbReference>
<feature type="domain" description="Aminotransferase class I/classII large" evidence="7">
    <location>
        <begin position="28"/>
        <end position="381"/>
    </location>
</feature>
<keyword evidence="9" id="KW-1185">Reference proteome</keyword>
<evidence type="ECO:0000259" key="7">
    <source>
        <dbReference type="Pfam" id="PF00155"/>
    </source>
</evidence>
<dbReference type="InterPro" id="IPR015422">
    <property type="entry name" value="PyrdxlP-dep_Trfase_small"/>
</dbReference>
<comment type="similarity">
    <text evidence="3">Belongs to the class-II pyridoxal-phosphate-dependent aminotransferase family. BioF subfamily.</text>
</comment>
<dbReference type="Gene3D" id="3.90.1150.10">
    <property type="entry name" value="Aspartate Aminotransferase, domain 1"/>
    <property type="match status" value="1"/>
</dbReference>
<dbReference type="eggNOG" id="COG0156">
    <property type="taxonomic scope" value="Bacteria"/>
</dbReference>
<proteinExistence type="inferred from homology"/>
<dbReference type="RefSeq" id="WP_037438937.1">
    <property type="nucleotide sequence ID" value="NZ_JNFF01000026.1"/>
</dbReference>
<dbReference type="InterPro" id="IPR015421">
    <property type="entry name" value="PyrdxlP-dep_Trfase_major"/>
</dbReference>
<evidence type="ECO:0000256" key="4">
    <source>
        <dbReference type="ARBA" id="ARBA00022679"/>
    </source>
</evidence>
<keyword evidence="4" id="KW-0808">Transferase</keyword>
<sequence>MNAEQFMQFKIGNKESTNGIRKLQLTNDLTDFSSNDYLGYSRLKNEESSKEYLQSEARLLPKNQGWSGAGGSRLLSGNSAAAEELEDLFATQEKTGAALLFNSGYTANTSLFSCLPQKGDLVIYDQYIHASVIDGLRLSYADRLKFRHNDCRDLENKLLQNKDRQGRCYVAIESLYSMDGDFANLPPILALCSKYQARLIVDEAHAFGVFGTGLATSEVTGTPVFARIITFSKALGLHGAVILGSQLLKTYLVNFARPFIYSTALPPMLILSILTRYKRLLTLPEEQHKLQQKSTLLRANLQAIYPAGNSTERIDLKVSPIQIITIPGNENCLRWSKLLFEKGYAVYPIRSPTVPAGTERLRICIHSFNTETEINGLCEQIKQLHQS</sequence>
<dbReference type="Gene3D" id="3.40.640.10">
    <property type="entry name" value="Type I PLP-dependent aspartate aminotransferase-like (Major domain)"/>
    <property type="match status" value="1"/>
</dbReference>
<dbReference type="GO" id="GO:0030170">
    <property type="term" value="F:pyridoxal phosphate binding"/>
    <property type="evidence" value="ECO:0007669"/>
    <property type="project" value="InterPro"/>
</dbReference>
<dbReference type="InterPro" id="IPR001917">
    <property type="entry name" value="Aminotrans_II_pyridoxalP_BS"/>
</dbReference>
<dbReference type="AlphaFoldDB" id="A0A081PJF8"/>
<evidence type="ECO:0000256" key="6">
    <source>
        <dbReference type="RuleBase" id="RU003693"/>
    </source>
</evidence>
<accession>A0A081PJF8</accession>
<dbReference type="SUPFAM" id="SSF53383">
    <property type="entry name" value="PLP-dependent transferases"/>
    <property type="match status" value="1"/>
</dbReference>
<dbReference type="PANTHER" id="PTHR13693:SF77">
    <property type="entry name" value="8-AMINO-7-OXONONANOATE SYNTHASE"/>
    <property type="match status" value="1"/>
</dbReference>
<dbReference type="GO" id="GO:0009102">
    <property type="term" value="P:biotin biosynthetic process"/>
    <property type="evidence" value="ECO:0007669"/>
    <property type="project" value="TreeGrafter"/>
</dbReference>
<dbReference type="EMBL" id="JNFF01000026">
    <property type="protein sequence ID" value="KEQ30831.1"/>
    <property type="molecule type" value="Genomic_DNA"/>
</dbReference>
<evidence type="ECO:0000313" key="9">
    <source>
        <dbReference type="Proteomes" id="UP000028007"/>
    </source>
</evidence>
<evidence type="ECO:0000256" key="3">
    <source>
        <dbReference type="ARBA" id="ARBA00010008"/>
    </source>
</evidence>
<dbReference type="OrthoDB" id="9807157at2"/>
<dbReference type="Pfam" id="PF00155">
    <property type="entry name" value="Aminotran_1_2"/>
    <property type="match status" value="1"/>
</dbReference>
<gene>
    <name evidence="8" type="ORF">N180_15875</name>
</gene>
<evidence type="ECO:0000313" key="8">
    <source>
        <dbReference type="EMBL" id="KEQ30831.1"/>
    </source>
</evidence>
<comment type="cofactor">
    <cofactor evidence="1 6">
        <name>pyridoxal 5'-phosphate</name>
        <dbReference type="ChEBI" id="CHEBI:597326"/>
    </cofactor>
</comment>
<dbReference type="PANTHER" id="PTHR13693">
    <property type="entry name" value="CLASS II AMINOTRANSFERASE/8-AMINO-7-OXONONANOATE SYNTHASE"/>
    <property type="match status" value="1"/>
</dbReference>
<comment type="caution">
    <text evidence="8">The sequence shown here is derived from an EMBL/GenBank/DDBJ whole genome shotgun (WGS) entry which is preliminary data.</text>
</comment>
<organism evidence="8 9">
    <name type="scientific">Pedobacter antarcticus 4BY</name>
    <dbReference type="NCBI Taxonomy" id="1358423"/>
    <lineage>
        <taxon>Bacteria</taxon>
        <taxon>Pseudomonadati</taxon>
        <taxon>Bacteroidota</taxon>
        <taxon>Sphingobacteriia</taxon>
        <taxon>Sphingobacteriales</taxon>
        <taxon>Sphingobacteriaceae</taxon>
        <taxon>Pedobacter</taxon>
    </lineage>
</organism>
<dbReference type="PROSITE" id="PS00599">
    <property type="entry name" value="AA_TRANSFER_CLASS_2"/>
    <property type="match status" value="1"/>
</dbReference>
<evidence type="ECO:0000256" key="5">
    <source>
        <dbReference type="ARBA" id="ARBA00022898"/>
    </source>
</evidence>
<name>A0A081PJF8_9SPHI</name>
<dbReference type="InterPro" id="IPR050087">
    <property type="entry name" value="AON_synthase_class-II"/>
</dbReference>